<gene>
    <name evidence="2" type="ORF">FCS21_15430</name>
</gene>
<reference evidence="2 3" key="1">
    <citation type="submission" date="2019-05" db="EMBL/GenBank/DDBJ databases">
        <title>Colwellia ponticola sp. nov., isolated from seawater.</title>
        <authorList>
            <person name="Yoon J.-H."/>
        </authorList>
    </citation>
    <scope>NUCLEOTIDE SEQUENCE [LARGE SCALE GENOMIC DNA]</scope>
    <source>
        <strain evidence="2 3">OISW-25</strain>
    </source>
</reference>
<dbReference type="PROSITE" id="PS51257">
    <property type="entry name" value="PROKAR_LIPOPROTEIN"/>
    <property type="match status" value="1"/>
</dbReference>
<evidence type="ECO:0000256" key="1">
    <source>
        <dbReference type="SAM" id="SignalP"/>
    </source>
</evidence>
<keyword evidence="3" id="KW-1185">Reference proteome</keyword>
<dbReference type="AlphaFoldDB" id="A0A8H2JJG2"/>
<name>A0A8H2JJG2_9GAMM</name>
<evidence type="ECO:0000313" key="2">
    <source>
        <dbReference type="EMBL" id="TMM41485.1"/>
    </source>
</evidence>
<sequence length="148" mass="17002">MSYFKKVLLALSLCPILLLTACSEEDTSKITEVDHPEFVALAFFDALYNEKNIKKAASVCTPKLARLVMHYRSPEAVGRHLFNMSYDTVDVKPDNGGVKVREQFKGSANITVYFDGYYQEKRIKEVKRLAIVQRDGQWYIDKILKDPF</sequence>
<protein>
    <recommendedName>
        <fullName evidence="4">Lipoprotein</fullName>
    </recommendedName>
</protein>
<keyword evidence="1" id="KW-0732">Signal</keyword>
<dbReference type="OrthoDB" id="5767078at2"/>
<dbReference type="Proteomes" id="UP000307702">
    <property type="component" value="Unassembled WGS sequence"/>
</dbReference>
<comment type="caution">
    <text evidence="2">The sequence shown here is derived from an EMBL/GenBank/DDBJ whole genome shotgun (WGS) entry which is preliminary data.</text>
</comment>
<evidence type="ECO:0000313" key="3">
    <source>
        <dbReference type="Proteomes" id="UP000307702"/>
    </source>
</evidence>
<feature type="chain" id="PRO_5034921082" description="Lipoprotein" evidence="1">
    <location>
        <begin position="22"/>
        <end position="148"/>
    </location>
</feature>
<feature type="signal peptide" evidence="1">
    <location>
        <begin position="1"/>
        <end position="21"/>
    </location>
</feature>
<evidence type="ECO:0008006" key="4">
    <source>
        <dbReference type="Google" id="ProtNLM"/>
    </source>
</evidence>
<organism evidence="2 3">
    <name type="scientific">Colwellia ponticola</name>
    <dbReference type="NCBI Taxonomy" id="2304625"/>
    <lineage>
        <taxon>Bacteria</taxon>
        <taxon>Pseudomonadati</taxon>
        <taxon>Pseudomonadota</taxon>
        <taxon>Gammaproteobacteria</taxon>
        <taxon>Alteromonadales</taxon>
        <taxon>Colwelliaceae</taxon>
        <taxon>Colwellia</taxon>
    </lineage>
</organism>
<dbReference type="RefSeq" id="WP_118056153.1">
    <property type="nucleotide sequence ID" value="NZ_SZVP01000022.1"/>
</dbReference>
<accession>A0A8H2JJG2</accession>
<proteinExistence type="predicted"/>
<dbReference type="EMBL" id="SZVP01000022">
    <property type="protein sequence ID" value="TMM41485.1"/>
    <property type="molecule type" value="Genomic_DNA"/>
</dbReference>